<proteinExistence type="predicted"/>
<keyword evidence="3" id="KW-1185">Reference proteome</keyword>
<dbReference type="GeneID" id="30196897"/>
<comment type="caution">
    <text evidence="2">The sequence shown here is derived from an EMBL/GenBank/DDBJ whole genome shotgun (WGS) entry which is preliminary data.</text>
</comment>
<accession>A0A1E3I558</accession>
<dbReference type="Proteomes" id="UP000094819">
    <property type="component" value="Unassembled WGS sequence"/>
</dbReference>
<dbReference type="AlphaFoldDB" id="A0A1E3I558"/>
<sequence>MAPSFPLTPGNSLDRSTAPPIPPHPFKLQNPSVTLPPISDLIQYTPSPLPRSSGPVPTVLPLPRPTNADPTLPSISSFHFDPPTNHDASYPVSSSPRAVRLPASSPAPGPAPVHHYAQQAAPAPAPAPAYMQGPPPLVGVSFAGIEGEDPIKFLDHVETAIDGNPYFHQLPSEWTTRWVRMHTSGTAKKWADKHCHLSWEEFRAQFRARFVVEKSQRELWQEWRAVRRVQPGFSSGGGGIRVPFGLEDGPVVRRTR</sequence>
<evidence type="ECO:0000313" key="3">
    <source>
        <dbReference type="Proteomes" id="UP000094819"/>
    </source>
</evidence>
<feature type="region of interest" description="Disordered" evidence="1">
    <location>
        <begin position="1"/>
        <end position="128"/>
    </location>
</feature>
<dbReference type="RefSeq" id="XP_019028362.1">
    <property type="nucleotide sequence ID" value="XM_019179674.1"/>
</dbReference>
<organism evidence="2 3">
    <name type="scientific">Cryptococcus wingfieldii CBS 7118</name>
    <dbReference type="NCBI Taxonomy" id="1295528"/>
    <lineage>
        <taxon>Eukaryota</taxon>
        <taxon>Fungi</taxon>
        <taxon>Dikarya</taxon>
        <taxon>Basidiomycota</taxon>
        <taxon>Agaricomycotina</taxon>
        <taxon>Tremellomycetes</taxon>
        <taxon>Tremellales</taxon>
        <taxon>Cryptococcaceae</taxon>
        <taxon>Cryptococcus</taxon>
    </lineage>
</organism>
<dbReference type="OrthoDB" id="10460301at2759"/>
<name>A0A1E3I558_9TREE</name>
<evidence type="ECO:0000256" key="1">
    <source>
        <dbReference type="SAM" id="MobiDB-lite"/>
    </source>
</evidence>
<feature type="compositionally biased region" description="Low complexity" evidence="1">
    <location>
        <begin position="112"/>
        <end position="122"/>
    </location>
</feature>
<dbReference type="EMBL" id="AWGH01000039">
    <property type="protein sequence ID" value="ODN83790.1"/>
    <property type="molecule type" value="Genomic_DNA"/>
</dbReference>
<reference evidence="2 3" key="1">
    <citation type="submission" date="2016-06" db="EMBL/GenBank/DDBJ databases">
        <title>Evolution of pathogenesis and genome organization in the Tremellales.</title>
        <authorList>
            <person name="Cuomo C."/>
            <person name="Litvintseva A."/>
            <person name="Heitman J."/>
            <person name="Chen Y."/>
            <person name="Sun S."/>
            <person name="Springer D."/>
            <person name="Dromer F."/>
            <person name="Young S."/>
            <person name="Zeng Q."/>
            <person name="Chapman S."/>
            <person name="Gujja S."/>
            <person name="Saif S."/>
            <person name="Birren B."/>
        </authorList>
    </citation>
    <scope>NUCLEOTIDE SEQUENCE [LARGE SCALE GENOMIC DNA]</scope>
    <source>
        <strain evidence="2 3">CBS 7118</strain>
    </source>
</reference>
<protein>
    <recommendedName>
        <fullName evidence="4">Retrotransposon gag domain-containing protein</fullName>
    </recommendedName>
</protein>
<evidence type="ECO:0000313" key="2">
    <source>
        <dbReference type="EMBL" id="ODN83790.1"/>
    </source>
</evidence>
<gene>
    <name evidence="2" type="ORF">L198_07686</name>
</gene>
<evidence type="ECO:0008006" key="4">
    <source>
        <dbReference type="Google" id="ProtNLM"/>
    </source>
</evidence>